<dbReference type="PANTHER" id="PTHR30055:SF226">
    <property type="entry name" value="HTH-TYPE TRANSCRIPTIONAL REGULATOR PKSA"/>
    <property type="match status" value="1"/>
</dbReference>
<proteinExistence type="predicted"/>
<sequence>MKENAVRRANDPKRREKIIQATLEAVKTYGVHAVTHRKIAAIAQVPLGSMTYYFAGMDALLSEAFTLFTENMSRQYQDFFAQVTDAEGACQAITEMIYGSQVTTPDNMALMYQLYAYASDKPALKIVMQNWMQRSQNTLAQWFDAQTARALDAFIEGMTLHFVTDRTPLAREAILQMVKRIAGESMSCHSASGNKKPIYVNGLVKTTTCKIINKLGWWSVVVITG</sequence>
<dbReference type="SUPFAM" id="SSF46689">
    <property type="entry name" value="Homeodomain-like"/>
    <property type="match status" value="1"/>
</dbReference>
<evidence type="ECO:0000313" key="5">
    <source>
        <dbReference type="EMBL" id="EBW7075494.1"/>
    </source>
</evidence>
<evidence type="ECO:0000259" key="3">
    <source>
        <dbReference type="PROSITE" id="PS50977"/>
    </source>
</evidence>
<comment type="caution">
    <text evidence="7">The sequence shown here is derived from an EMBL/GenBank/DDBJ whole genome shotgun (WGS) entry which is preliminary data.</text>
</comment>
<reference evidence="7" key="1">
    <citation type="submission" date="2019-01" db="EMBL/GenBank/DDBJ databases">
        <authorList>
            <person name="Ashton P.M."/>
            <person name="Dallman T."/>
            <person name="Nair S."/>
            <person name="De Pinna E."/>
            <person name="Peters T."/>
            <person name="Grant K."/>
        </authorList>
    </citation>
    <scope>NUCLEOTIDE SEQUENCE</scope>
    <source>
        <strain evidence="5">382836</strain>
        <strain evidence="8">553265</strain>
        <strain evidence="4">599586</strain>
        <strain evidence="6">636274</strain>
        <strain evidence="7">661039</strain>
    </source>
</reference>
<organism evidence="7">
    <name type="scientific">Salmonella enterica subsp. enterica serovar Indiana</name>
    <dbReference type="NCBI Taxonomy" id="286783"/>
    <lineage>
        <taxon>Bacteria</taxon>
        <taxon>Pseudomonadati</taxon>
        <taxon>Pseudomonadota</taxon>
        <taxon>Gammaproteobacteria</taxon>
        <taxon>Enterobacterales</taxon>
        <taxon>Enterobacteriaceae</taxon>
        <taxon>Salmonella</taxon>
    </lineage>
</organism>
<evidence type="ECO:0000313" key="8">
    <source>
        <dbReference type="EMBL" id="ECB0584889.1"/>
    </source>
</evidence>
<evidence type="ECO:0000256" key="2">
    <source>
        <dbReference type="PROSITE-ProRule" id="PRU00335"/>
    </source>
</evidence>
<dbReference type="Gene3D" id="1.10.357.10">
    <property type="entry name" value="Tetracycline Repressor, domain 2"/>
    <property type="match status" value="1"/>
</dbReference>
<dbReference type="Proteomes" id="UP000839609">
    <property type="component" value="Unassembled WGS sequence"/>
</dbReference>
<evidence type="ECO:0000313" key="7">
    <source>
        <dbReference type="EMBL" id="ECA7101739.1"/>
    </source>
</evidence>
<feature type="DNA-binding region" description="H-T-H motif" evidence="2">
    <location>
        <begin position="35"/>
        <end position="54"/>
    </location>
</feature>
<accession>A0A5I0TA93</accession>
<dbReference type="InterPro" id="IPR001647">
    <property type="entry name" value="HTH_TetR"/>
</dbReference>
<evidence type="ECO:0000313" key="4">
    <source>
        <dbReference type="EMBL" id="EBS6378614.1"/>
    </source>
</evidence>
<dbReference type="Pfam" id="PF17940">
    <property type="entry name" value="TetR_C_31"/>
    <property type="match status" value="1"/>
</dbReference>
<feature type="domain" description="HTH tetR-type" evidence="3">
    <location>
        <begin position="12"/>
        <end position="72"/>
    </location>
</feature>
<protein>
    <submittedName>
        <fullName evidence="7">TetR/AcrR family transcriptional regulator</fullName>
    </submittedName>
</protein>
<gene>
    <name evidence="4" type="ORF">D4X88_15165</name>
    <name evidence="5" type="ORF">DQC01_11150</name>
    <name evidence="6" type="ORF">EGU88_13210</name>
    <name evidence="7" type="ORF">EO253_15055</name>
    <name evidence="8" type="ORF">EUV76_13110</name>
</gene>
<name>A0A5I0TA93_SALET</name>
<dbReference type="GO" id="GO:0003700">
    <property type="term" value="F:DNA-binding transcription factor activity"/>
    <property type="evidence" value="ECO:0007669"/>
    <property type="project" value="TreeGrafter"/>
</dbReference>
<dbReference type="PROSITE" id="PS50977">
    <property type="entry name" value="HTH_TETR_2"/>
    <property type="match status" value="1"/>
</dbReference>
<dbReference type="PANTHER" id="PTHR30055">
    <property type="entry name" value="HTH-TYPE TRANSCRIPTIONAL REGULATOR RUTR"/>
    <property type="match status" value="1"/>
</dbReference>
<evidence type="ECO:0000256" key="1">
    <source>
        <dbReference type="ARBA" id="ARBA00023125"/>
    </source>
</evidence>
<dbReference type="InterPro" id="IPR036271">
    <property type="entry name" value="Tet_transcr_reg_TetR-rel_C_sf"/>
</dbReference>
<dbReference type="InterPro" id="IPR009057">
    <property type="entry name" value="Homeodomain-like_sf"/>
</dbReference>
<dbReference type="EMBL" id="AAHVGF010000014">
    <property type="protein sequence ID" value="ECA7101739.1"/>
    <property type="molecule type" value="Genomic_DNA"/>
</dbReference>
<dbReference type="GO" id="GO:0000976">
    <property type="term" value="F:transcription cis-regulatory region binding"/>
    <property type="evidence" value="ECO:0007669"/>
    <property type="project" value="TreeGrafter"/>
</dbReference>
<dbReference type="InterPro" id="IPR050109">
    <property type="entry name" value="HTH-type_TetR-like_transc_reg"/>
</dbReference>
<dbReference type="EMBL" id="AAHJAA010000041">
    <property type="protein sequence ID" value="EBW7075494.1"/>
    <property type="molecule type" value="Genomic_DNA"/>
</dbReference>
<dbReference type="AlphaFoldDB" id="A0A5I0TA93"/>
<dbReference type="EMBL" id="AAHSKH010000008">
    <property type="protein sequence ID" value="EBZ8333424.1"/>
    <property type="molecule type" value="Genomic_DNA"/>
</dbReference>
<dbReference type="EMBL" id="AAGWDL010000014">
    <property type="protein sequence ID" value="EBS6378614.1"/>
    <property type="molecule type" value="Genomic_DNA"/>
</dbReference>
<dbReference type="SUPFAM" id="SSF48498">
    <property type="entry name" value="Tetracyclin repressor-like, C-terminal domain"/>
    <property type="match status" value="1"/>
</dbReference>
<dbReference type="InterPro" id="IPR041583">
    <property type="entry name" value="TetR_C_31"/>
</dbReference>
<dbReference type="Pfam" id="PF00440">
    <property type="entry name" value="TetR_N"/>
    <property type="match status" value="1"/>
</dbReference>
<dbReference type="EMBL" id="AAHWIV010000012">
    <property type="protein sequence ID" value="ECB0584889.1"/>
    <property type="molecule type" value="Genomic_DNA"/>
</dbReference>
<keyword evidence="1 2" id="KW-0238">DNA-binding</keyword>
<evidence type="ECO:0000313" key="6">
    <source>
        <dbReference type="EMBL" id="EBZ8333424.1"/>
    </source>
</evidence>